<dbReference type="AlphaFoldDB" id="A0A8J2M172"/>
<keyword evidence="2" id="KW-0732">Signal</keyword>
<evidence type="ECO:0000256" key="2">
    <source>
        <dbReference type="SAM" id="SignalP"/>
    </source>
</evidence>
<dbReference type="InterPro" id="IPR021109">
    <property type="entry name" value="Peptidase_aspartic_dom_sf"/>
</dbReference>
<reference evidence="4" key="1">
    <citation type="submission" date="2021-09" db="EMBL/GenBank/DDBJ databases">
        <authorList>
            <consortium name="Pathogen Informatics"/>
        </authorList>
    </citation>
    <scope>NUCLEOTIDE SEQUENCE</scope>
</reference>
<evidence type="ECO:0000256" key="1">
    <source>
        <dbReference type="ARBA" id="ARBA00007447"/>
    </source>
</evidence>
<dbReference type="InterPro" id="IPR033121">
    <property type="entry name" value="PEPTIDASE_A1"/>
</dbReference>
<feature type="chain" id="PRO_5035260588" description="Peptidase A1 domain-containing protein" evidence="2">
    <location>
        <begin position="23"/>
        <end position="392"/>
    </location>
</feature>
<dbReference type="PANTHER" id="PTHR47966:SF45">
    <property type="entry name" value="PEPTIDASE A1 DOMAIN-CONTAINING PROTEIN"/>
    <property type="match status" value="1"/>
</dbReference>
<protein>
    <recommendedName>
        <fullName evidence="3">Peptidase A1 domain-containing protein</fullName>
    </recommendedName>
</protein>
<organism evidence="4 5">
    <name type="scientific">Cercopithifilaria johnstoni</name>
    <dbReference type="NCBI Taxonomy" id="2874296"/>
    <lineage>
        <taxon>Eukaryota</taxon>
        <taxon>Metazoa</taxon>
        <taxon>Ecdysozoa</taxon>
        <taxon>Nematoda</taxon>
        <taxon>Chromadorea</taxon>
        <taxon>Rhabditida</taxon>
        <taxon>Spirurina</taxon>
        <taxon>Spiruromorpha</taxon>
        <taxon>Filarioidea</taxon>
        <taxon>Onchocercidae</taxon>
        <taxon>Cercopithifilaria</taxon>
    </lineage>
</organism>
<dbReference type="SUPFAM" id="SSF50630">
    <property type="entry name" value="Acid proteases"/>
    <property type="match status" value="1"/>
</dbReference>
<dbReference type="OrthoDB" id="293175at2759"/>
<gene>
    <name evidence="4" type="ORF">CJOHNSTONI_LOCUS1657</name>
</gene>
<dbReference type="PROSITE" id="PS51767">
    <property type="entry name" value="PEPTIDASE_A1"/>
    <property type="match status" value="1"/>
</dbReference>
<dbReference type="Pfam" id="PF00026">
    <property type="entry name" value="Asp"/>
    <property type="match status" value="1"/>
</dbReference>
<feature type="signal peptide" evidence="2">
    <location>
        <begin position="1"/>
        <end position="22"/>
    </location>
</feature>
<name>A0A8J2M172_9BILA</name>
<keyword evidence="5" id="KW-1185">Reference proteome</keyword>
<dbReference type="PANTHER" id="PTHR47966">
    <property type="entry name" value="BETA-SITE APP-CLEAVING ENZYME, ISOFORM A-RELATED"/>
    <property type="match status" value="1"/>
</dbReference>
<dbReference type="EMBL" id="CAKAEH010000522">
    <property type="protein sequence ID" value="CAG9531243.1"/>
    <property type="molecule type" value="Genomic_DNA"/>
</dbReference>
<dbReference type="GO" id="GO:0005764">
    <property type="term" value="C:lysosome"/>
    <property type="evidence" value="ECO:0007669"/>
    <property type="project" value="TreeGrafter"/>
</dbReference>
<evidence type="ECO:0000313" key="5">
    <source>
        <dbReference type="Proteomes" id="UP000746747"/>
    </source>
</evidence>
<dbReference type="GO" id="GO:0006508">
    <property type="term" value="P:proteolysis"/>
    <property type="evidence" value="ECO:0007669"/>
    <property type="project" value="InterPro"/>
</dbReference>
<proteinExistence type="inferred from homology"/>
<accession>A0A8J2M172</accession>
<comment type="caution">
    <text evidence="4">The sequence shown here is derived from an EMBL/GenBank/DDBJ whole genome shotgun (WGS) entry which is preliminary data.</text>
</comment>
<dbReference type="GO" id="GO:0004190">
    <property type="term" value="F:aspartic-type endopeptidase activity"/>
    <property type="evidence" value="ECO:0007669"/>
    <property type="project" value="InterPro"/>
</dbReference>
<feature type="domain" description="Peptidase A1" evidence="3">
    <location>
        <begin position="41"/>
        <end position="389"/>
    </location>
</feature>
<sequence length="392" mass="44327">MRDKLIISVVILCCLQATLIFAEHQVELHPIYNKLNQHTGYAAKVMIGEPKKEFSLLLDTVTAFLLVFPSFHPVAILGGMQTYSGLESRSFNITNIVSLTQIYGSRIFTVCEHGDNISFDLLHGTHVDFTGSPVHEAGIMIWPKLEDYQKIDGVLGLSALHVNGFPYGVFYISSSNIFVMDNLIKKAIRNNELDPVITIALPPLDSNKTAILTLGGRDTQTCNLNYETTEPFHLSHFLLFRIPPDQSANRYEFKYNSIKMGNAVSSIASFAYPNTIEPYIGVPYEFLQKIVRNLNATFDLTRMKYVVKCDRSIPNTFEPFEISTDSNIYIVSPEHFIIKHNPNDTLCELAFGINESIIFDDPNAVMLGLPFFHQYCVMLEPRDRRINFAPII</sequence>
<evidence type="ECO:0000259" key="3">
    <source>
        <dbReference type="PROSITE" id="PS51767"/>
    </source>
</evidence>
<dbReference type="Proteomes" id="UP000746747">
    <property type="component" value="Unassembled WGS sequence"/>
</dbReference>
<comment type="similarity">
    <text evidence="1">Belongs to the peptidase A1 family.</text>
</comment>
<dbReference type="Gene3D" id="2.40.70.10">
    <property type="entry name" value="Acid Proteases"/>
    <property type="match status" value="2"/>
</dbReference>
<dbReference type="InterPro" id="IPR001461">
    <property type="entry name" value="Aspartic_peptidase_A1"/>
</dbReference>
<evidence type="ECO:0000313" key="4">
    <source>
        <dbReference type="EMBL" id="CAG9531243.1"/>
    </source>
</evidence>